<dbReference type="SUPFAM" id="SSF53850">
    <property type="entry name" value="Periplasmic binding protein-like II"/>
    <property type="match status" value="1"/>
</dbReference>
<accession>A0ABN2YIZ2</accession>
<keyword evidence="3" id="KW-0238">DNA-binding</keyword>
<dbReference type="InterPro" id="IPR036390">
    <property type="entry name" value="WH_DNA-bd_sf"/>
</dbReference>
<sequence>MDLTALRSLDAVHEHGSVVGAAEALGYTPSAVSQQIKRLERQSGVPLLERVGRGVILSGAGRILVAEGARITADLERLETDLHAHAGGVAGQLDLIGFSTAMRGLVGPVAAALMRDHPSLRIRLAEVEPWDAVDRVAAGRADVGVVHRWGDVPIAIPDGLARQVVHRDVAEVVLPVDHPLAGRRSVTPRDLVDECWIATPEGTICRQWLDRMYAGTGRLPVIEHTSMEFDSHLALVAAGLGIALVPRLGRSALPDGTRAVRVTDPVPEREVIVVWRRSQDRSPAIRALVTALGDAGSL</sequence>
<dbReference type="InterPro" id="IPR000847">
    <property type="entry name" value="LysR_HTH_N"/>
</dbReference>
<name>A0ABN2YIZ2_9ACTN</name>
<evidence type="ECO:0000256" key="2">
    <source>
        <dbReference type="ARBA" id="ARBA00023015"/>
    </source>
</evidence>
<dbReference type="InterPro" id="IPR036388">
    <property type="entry name" value="WH-like_DNA-bd_sf"/>
</dbReference>
<dbReference type="SUPFAM" id="SSF46785">
    <property type="entry name" value="Winged helix' DNA-binding domain"/>
    <property type="match status" value="1"/>
</dbReference>
<dbReference type="Pfam" id="PF00126">
    <property type="entry name" value="HTH_1"/>
    <property type="match status" value="1"/>
</dbReference>
<evidence type="ECO:0000256" key="1">
    <source>
        <dbReference type="ARBA" id="ARBA00009437"/>
    </source>
</evidence>
<dbReference type="PANTHER" id="PTHR30346:SF29">
    <property type="entry name" value="LYSR SUBSTRATE-BINDING"/>
    <property type="match status" value="1"/>
</dbReference>
<dbReference type="InterPro" id="IPR005119">
    <property type="entry name" value="LysR_subst-bd"/>
</dbReference>
<keyword evidence="4" id="KW-0804">Transcription</keyword>
<comment type="similarity">
    <text evidence="1">Belongs to the LysR transcriptional regulatory family.</text>
</comment>
<dbReference type="CDD" id="cd08423">
    <property type="entry name" value="PBP2_LTTR_like_6"/>
    <property type="match status" value="1"/>
</dbReference>
<dbReference type="Pfam" id="PF03466">
    <property type="entry name" value="LysR_substrate"/>
    <property type="match status" value="1"/>
</dbReference>
<feature type="domain" description="HTH lysR-type" evidence="5">
    <location>
        <begin position="1"/>
        <end position="58"/>
    </location>
</feature>
<protein>
    <submittedName>
        <fullName evidence="6">LysR family transcriptional regulator</fullName>
    </submittedName>
</protein>
<dbReference type="Proteomes" id="UP001500575">
    <property type="component" value="Unassembled WGS sequence"/>
</dbReference>
<dbReference type="PROSITE" id="PS50931">
    <property type="entry name" value="HTH_LYSR"/>
    <property type="match status" value="1"/>
</dbReference>
<keyword evidence="2" id="KW-0805">Transcription regulation</keyword>
<organism evidence="6 7">
    <name type="scientific">Nocardioides bigeumensis</name>
    <dbReference type="NCBI Taxonomy" id="433657"/>
    <lineage>
        <taxon>Bacteria</taxon>
        <taxon>Bacillati</taxon>
        <taxon>Actinomycetota</taxon>
        <taxon>Actinomycetes</taxon>
        <taxon>Propionibacteriales</taxon>
        <taxon>Nocardioidaceae</taxon>
        <taxon>Nocardioides</taxon>
    </lineage>
</organism>
<comment type="caution">
    <text evidence="6">The sequence shown here is derived from an EMBL/GenBank/DDBJ whole genome shotgun (WGS) entry which is preliminary data.</text>
</comment>
<dbReference type="Gene3D" id="1.10.10.10">
    <property type="entry name" value="Winged helix-like DNA-binding domain superfamily/Winged helix DNA-binding domain"/>
    <property type="match status" value="1"/>
</dbReference>
<proteinExistence type="inferred from homology"/>
<evidence type="ECO:0000313" key="7">
    <source>
        <dbReference type="Proteomes" id="UP001500575"/>
    </source>
</evidence>
<dbReference type="EMBL" id="BAAAQQ010000012">
    <property type="protein sequence ID" value="GAA2127717.1"/>
    <property type="molecule type" value="Genomic_DNA"/>
</dbReference>
<evidence type="ECO:0000256" key="4">
    <source>
        <dbReference type="ARBA" id="ARBA00023163"/>
    </source>
</evidence>
<dbReference type="Gene3D" id="3.40.190.10">
    <property type="entry name" value="Periplasmic binding protein-like II"/>
    <property type="match status" value="2"/>
</dbReference>
<keyword evidence="7" id="KW-1185">Reference proteome</keyword>
<dbReference type="PANTHER" id="PTHR30346">
    <property type="entry name" value="TRANSCRIPTIONAL DUAL REGULATOR HCAR-RELATED"/>
    <property type="match status" value="1"/>
</dbReference>
<reference evidence="6 7" key="1">
    <citation type="journal article" date="2019" name="Int. J. Syst. Evol. Microbiol.">
        <title>The Global Catalogue of Microorganisms (GCM) 10K type strain sequencing project: providing services to taxonomists for standard genome sequencing and annotation.</title>
        <authorList>
            <consortium name="The Broad Institute Genomics Platform"/>
            <consortium name="The Broad Institute Genome Sequencing Center for Infectious Disease"/>
            <person name="Wu L."/>
            <person name="Ma J."/>
        </authorList>
    </citation>
    <scope>NUCLEOTIDE SEQUENCE [LARGE SCALE GENOMIC DNA]</scope>
    <source>
        <strain evidence="6 7">JCM 16021</strain>
    </source>
</reference>
<evidence type="ECO:0000256" key="3">
    <source>
        <dbReference type="ARBA" id="ARBA00023125"/>
    </source>
</evidence>
<gene>
    <name evidence="6" type="ORF">GCM10009843_27470</name>
</gene>
<evidence type="ECO:0000313" key="6">
    <source>
        <dbReference type="EMBL" id="GAA2127717.1"/>
    </source>
</evidence>
<evidence type="ECO:0000259" key="5">
    <source>
        <dbReference type="PROSITE" id="PS50931"/>
    </source>
</evidence>